<dbReference type="InterPro" id="IPR011993">
    <property type="entry name" value="PH-like_dom_sf"/>
</dbReference>
<organism evidence="2 3">
    <name type="scientific">Caenorhabditis bovis</name>
    <dbReference type="NCBI Taxonomy" id="2654633"/>
    <lineage>
        <taxon>Eukaryota</taxon>
        <taxon>Metazoa</taxon>
        <taxon>Ecdysozoa</taxon>
        <taxon>Nematoda</taxon>
        <taxon>Chromadorea</taxon>
        <taxon>Rhabditida</taxon>
        <taxon>Rhabditina</taxon>
        <taxon>Rhabditomorpha</taxon>
        <taxon>Rhabditoidea</taxon>
        <taxon>Rhabditidae</taxon>
        <taxon>Peloderinae</taxon>
        <taxon>Caenorhabditis</taxon>
    </lineage>
</organism>
<evidence type="ECO:0000259" key="1">
    <source>
        <dbReference type="PROSITE" id="PS50057"/>
    </source>
</evidence>
<dbReference type="Pfam" id="PF24522">
    <property type="entry name" value="KRIT1_FRMD8_FERM_C"/>
    <property type="match status" value="1"/>
</dbReference>
<name>A0A8S1FAD6_9PELO</name>
<protein>
    <recommendedName>
        <fullName evidence="1">FERM domain-containing protein</fullName>
    </recommendedName>
</protein>
<dbReference type="OrthoDB" id="5840002at2759"/>
<accession>A0A8S1FAD6</accession>
<evidence type="ECO:0000313" key="3">
    <source>
        <dbReference type="Proteomes" id="UP000494206"/>
    </source>
</evidence>
<dbReference type="Gene3D" id="2.30.29.30">
    <property type="entry name" value="Pleckstrin-homology domain (PH domain)/Phosphotyrosine-binding domain (PTB)"/>
    <property type="match status" value="1"/>
</dbReference>
<feature type="domain" description="FERM" evidence="1">
    <location>
        <begin position="1"/>
        <end position="155"/>
    </location>
</feature>
<dbReference type="AlphaFoldDB" id="A0A8S1FAD6"/>
<gene>
    <name evidence="2" type="ORF">CBOVIS_LOCUS12192</name>
</gene>
<comment type="caution">
    <text evidence="2">The sequence shown here is derived from an EMBL/GenBank/DDBJ whole genome shotgun (WGS) entry which is preliminary data.</text>
</comment>
<keyword evidence="3" id="KW-1185">Reference proteome</keyword>
<proteinExistence type="predicted"/>
<evidence type="ECO:0000313" key="2">
    <source>
        <dbReference type="EMBL" id="CAB3410710.1"/>
    </source>
</evidence>
<dbReference type="PROSITE" id="PS50057">
    <property type="entry name" value="FERM_3"/>
    <property type="match status" value="1"/>
</dbReference>
<dbReference type="EMBL" id="CADEPM010000011">
    <property type="protein sequence ID" value="CAB3410710.1"/>
    <property type="molecule type" value="Genomic_DNA"/>
</dbReference>
<dbReference type="Proteomes" id="UP000494206">
    <property type="component" value="Unassembled WGS sequence"/>
</dbReference>
<reference evidence="2 3" key="1">
    <citation type="submission" date="2020-04" db="EMBL/GenBank/DDBJ databases">
        <authorList>
            <person name="Laetsch R D."/>
            <person name="Stevens L."/>
            <person name="Kumar S."/>
            <person name="Blaxter L. M."/>
        </authorList>
    </citation>
    <scope>NUCLEOTIDE SEQUENCE [LARGE SCALE GENOMIC DNA]</scope>
</reference>
<dbReference type="InterPro" id="IPR057096">
    <property type="entry name" value="KRIT1_FRMD8_FERM_C"/>
</dbReference>
<sequence>MSKKTSKLSTHNMMKVYPEYMFNLHDENTLLEHLRTAMKRNETRNDAQLDFDFLTTARGLMTYGASFFDVDIISKRSSNACRPCLAGVNDRGLHLIFKQTWVVKNLRFDEFHPIFVSNNVLEIDALRSRDEYYVLASPQIKFLKAILQKFQKRVH</sequence>
<dbReference type="InterPro" id="IPR000299">
    <property type="entry name" value="FERM_domain"/>
</dbReference>